<protein>
    <submittedName>
        <fullName evidence="1">Uncharacterized protein</fullName>
    </submittedName>
</protein>
<organism evidence="1 2">
    <name type="scientific">Porcincola intestinalis</name>
    <dbReference type="NCBI Taxonomy" id="2606632"/>
    <lineage>
        <taxon>Bacteria</taxon>
        <taxon>Bacillati</taxon>
        <taxon>Bacillota</taxon>
        <taxon>Clostridia</taxon>
        <taxon>Lachnospirales</taxon>
        <taxon>Lachnospiraceae</taxon>
        <taxon>Porcincola</taxon>
    </lineage>
</organism>
<sequence>MKKFTEDEKVIAKNIDKKYKWISRNSYGNIYVHKEKPIKQDTCWNEAFSRSGEFFVFNHMFKSIKWEDKEPTLIKDIYNPQILDDVEREYLKSFLKPFHEKVGDVVKHRDISEDIYSKEYLYIAIGDGDFTFPSFDSGKMYAGMELDKEYTLDELGITYTEDNK</sequence>
<evidence type="ECO:0000313" key="1">
    <source>
        <dbReference type="EMBL" id="MSS13658.1"/>
    </source>
</evidence>
<dbReference type="AlphaFoldDB" id="A0A6L5X2W8"/>
<name>A0A6L5X2W8_9FIRM</name>
<reference evidence="1 2" key="1">
    <citation type="submission" date="2019-08" db="EMBL/GenBank/DDBJ databases">
        <title>In-depth cultivation of the pig gut microbiome towards novel bacterial diversity and tailored functional studies.</title>
        <authorList>
            <person name="Wylensek D."/>
            <person name="Hitch T.C.A."/>
            <person name="Clavel T."/>
        </authorList>
    </citation>
    <scope>NUCLEOTIDE SEQUENCE [LARGE SCALE GENOMIC DNA]</scope>
    <source>
        <strain evidence="1 2">Oil+RF-744-WCA-WT-11</strain>
    </source>
</reference>
<dbReference type="EMBL" id="VULZ01000001">
    <property type="protein sequence ID" value="MSS13658.1"/>
    <property type="molecule type" value="Genomic_DNA"/>
</dbReference>
<keyword evidence="2" id="KW-1185">Reference proteome</keyword>
<proteinExistence type="predicted"/>
<evidence type="ECO:0000313" key="2">
    <source>
        <dbReference type="Proteomes" id="UP000481852"/>
    </source>
</evidence>
<accession>A0A6L5X2W8</accession>
<dbReference type="Proteomes" id="UP000481852">
    <property type="component" value="Unassembled WGS sequence"/>
</dbReference>
<comment type="caution">
    <text evidence="1">The sequence shown here is derived from an EMBL/GenBank/DDBJ whole genome shotgun (WGS) entry which is preliminary data.</text>
</comment>
<gene>
    <name evidence="1" type="ORF">FYJ35_01095</name>
</gene>
<dbReference type="RefSeq" id="WP_154521898.1">
    <property type="nucleotide sequence ID" value="NZ_VULZ01000001.1"/>
</dbReference>